<name>A0A1H1UQ46_9ACTN</name>
<dbReference type="AlphaFoldDB" id="A0A1H1UQ46"/>
<accession>A0A1H1UQ46</accession>
<protein>
    <submittedName>
        <fullName evidence="2">MTH865-like family protein</fullName>
    </submittedName>
</protein>
<feature type="compositionally biased region" description="Basic and acidic residues" evidence="1">
    <location>
        <begin position="91"/>
        <end position="101"/>
    </location>
</feature>
<keyword evidence="3" id="KW-1185">Reference proteome</keyword>
<sequence>MAPAPQGYQEVQRYADQVSERTDYPIRNVRDLVGALGDEDTEVQHRGRRIKLGQLRRMLPESFFPVESREDLIAKLGHLEVRSQQGAGGHEAGEQRDRPADDAGDPPSAEHVGRPGGFPGLRGHGKRQ</sequence>
<reference evidence="2 3" key="1">
    <citation type="submission" date="2016-10" db="EMBL/GenBank/DDBJ databases">
        <authorList>
            <person name="de Groot N.N."/>
        </authorList>
    </citation>
    <scope>NUCLEOTIDE SEQUENCE [LARGE SCALE GENOMIC DNA]</scope>
    <source>
        <strain evidence="2 3">DSM 22024</strain>
    </source>
</reference>
<evidence type="ECO:0000313" key="2">
    <source>
        <dbReference type="EMBL" id="SDS74371.1"/>
    </source>
</evidence>
<dbReference type="EMBL" id="LT629732">
    <property type="protein sequence ID" value="SDS74371.1"/>
    <property type="molecule type" value="Genomic_DNA"/>
</dbReference>
<gene>
    <name evidence="2" type="ORF">SAMN04489717_3718</name>
</gene>
<dbReference type="Proteomes" id="UP000198983">
    <property type="component" value="Chromosome I"/>
</dbReference>
<dbReference type="STRING" id="117157.SAMN04489717_3718"/>
<proteinExistence type="predicted"/>
<dbReference type="RefSeq" id="WP_092654879.1">
    <property type="nucleotide sequence ID" value="NZ_LT629732.1"/>
</dbReference>
<evidence type="ECO:0000313" key="3">
    <source>
        <dbReference type="Proteomes" id="UP000198983"/>
    </source>
</evidence>
<dbReference type="InterPro" id="IPR036825">
    <property type="entry name" value="MTH865-like_sf"/>
</dbReference>
<evidence type="ECO:0000256" key="1">
    <source>
        <dbReference type="SAM" id="MobiDB-lite"/>
    </source>
</evidence>
<organism evidence="2 3">
    <name type="scientific">Actinopolymorpha singaporensis</name>
    <dbReference type="NCBI Taxonomy" id="117157"/>
    <lineage>
        <taxon>Bacteria</taxon>
        <taxon>Bacillati</taxon>
        <taxon>Actinomycetota</taxon>
        <taxon>Actinomycetes</taxon>
        <taxon>Propionibacteriales</taxon>
        <taxon>Actinopolymorphaceae</taxon>
        <taxon>Actinopolymorpha</taxon>
    </lineage>
</organism>
<dbReference type="SUPFAM" id="SSF69025">
    <property type="entry name" value="Hypothetical protein MTH865"/>
    <property type="match status" value="1"/>
</dbReference>
<feature type="region of interest" description="Disordered" evidence="1">
    <location>
        <begin position="81"/>
        <end position="128"/>
    </location>
</feature>